<dbReference type="OrthoDB" id="9773332at2"/>
<protein>
    <submittedName>
        <fullName evidence="1">TIGR02757 family protein</fullName>
    </submittedName>
</protein>
<evidence type="ECO:0000313" key="1">
    <source>
        <dbReference type="EMBL" id="BBO68878.1"/>
    </source>
</evidence>
<dbReference type="AlphaFoldDB" id="A0A5K7YIZ1"/>
<gene>
    <name evidence="1" type="ORF">DSCA_28080</name>
</gene>
<accession>A0A5K7YIZ1</accession>
<dbReference type="KEGG" id="dalk:DSCA_28080"/>
<organism evidence="1 2">
    <name type="scientific">Desulfosarcina alkanivorans</name>
    <dbReference type="NCBI Taxonomy" id="571177"/>
    <lineage>
        <taxon>Bacteria</taxon>
        <taxon>Pseudomonadati</taxon>
        <taxon>Thermodesulfobacteriota</taxon>
        <taxon>Desulfobacteria</taxon>
        <taxon>Desulfobacterales</taxon>
        <taxon>Desulfosarcinaceae</taxon>
        <taxon>Desulfosarcina</taxon>
    </lineage>
</organism>
<reference evidence="1 2" key="1">
    <citation type="submission" date="2019-11" db="EMBL/GenBank/DDBJ databases">
        <title>Comparative genomics of hydrocarbon-degrading Desulfosarcina strains.</title>
        <authorList>
            <person name="Watanabe M."/>
            <person name="Kojima H."/>
            <person name="Fukui M."/>
        </authorList>
    </citation>
    <scope>NUCLEOTIDE SEQUENCE [LARGE SCALE GENOMIC DNA]</scope>
    <source>
        <strain evidence="1 2">PL12</strain>
    </source>
</reference>
<dbReference type="EMBL" id="AP021874">
    <property type="protein sequence ID" value="BBO68878.1"/>
    <property type="molecule type" value="Genomic_DNA"/>
</dbReference>
<dbReference type="Pfam" id="PF09674">
    <property type="entry name" value="DUF2400"/>
    <property type="match status" value="1"/>
</dbReference>
<keyword evidence="2" id="KW-1185">Reference proteome</keyword>
<sequence length="270" mass="30572">MGILKPVTPSHLLVDRLEQIYRQYHRRAYVDPDPLTFLYDWDHVRDREIVGLVAASLAYGRVVQILKSVSAVLEKIGPSPYHFVTRRSLKSMRETFLGFRHRFADGDQMAALLYAAGRVIRQFGSLENGLAEGLATDGKNLHAALGHLYRQLTRGRSSPGHLLPDPGKGSACKRLHLYLRWMVRKDQVDPGGWQCVAPSDLIVPLDIHMHTVGRRLGFTRRRQADLRTALEITDGFKEICSQDPVRFDFSLTRLGIRSELDMTSLPLHPA</sequence>
<dbReference type="NCBIfam" id="TIGR02757">
    <property type="entry name" value="TIGR02757 family protein"/>
    <property type="match status" value="1"/>
</dbReference>
<dbReference type="InterPro" id="IPR014127">
    <property type="entry name" value="CHP02757"/>
</dbReference>
<name>A0A5K7YIZ1_9BACT</name>
<proteinExistence type="predicted"/>
<dbReference type="Proteomes" id="UP000427906">
    <property type="component" value="Chromosome"/>
</dbReference>
<dbReference type="RefSeq" id="WP_155316980.1">
    <property type="nucleotide sequence ID" value="NZ_AP021874.1"/>
</dbReference>
<evidence type="ECO:0000313" key="2">
    <source>
        <dbReference type="Proteomes" id="UP000427906"/>
    </source>
</evidence>